<feature type="transmembrane region" description="Helical" evidence="1">
    <location>
        <begin position="201"/>
        <end position="221"/>
    </location>
</feature>
<keyword evidence="1" id="KW-0472">Membrane</keyword>
<organism evidence="2 3">
    <name type="scientific">Cytobacillus horneckiae</name>
    <dbReference type="NCBI Taxonomy" id="549687"/>
    <lineage>
        <taxon>Bacteria</taxon>
        <taxon>Bacillati</taxon>
        <taxon>Bacillota</taxon>
        <taxon>Bacilli</taxon>
        <taxon>Bacillales</taxon>
        <taxon>Bacillaceae</taxon>
        <taxon>Cytobacillus</taxon>
    </lineage>
</organism>
<protein>
    <submittedName>
        <fullName evidence="2">ABC transporter permease</fullName>
    </submittedName>
</protein>
<evidence type="ECO:0000313" key="2">
    <source>
        <dbReference type="EMBL" id="PKG26315.1"/>
    </source>
</evidence>
<feature type="transmembrane region" description="Helical" evidence="1">
    <location>
        <begin position="95"/>
        <end position="117"/>
    </location>
</feature>
<evidence type="ECO:0000313" key="3">
    <source>
        <dbReference type="Proteomes" id="UP000233343"/>
    </source>
</evidence>
<dbReference type="RefSeq" id="WP_066194079.1">
    <property type="nucleotide sequence ID" value="NZ_JARMMB010000034.1"/>
</dbReference>
<dbReference type="EMBL" id="PISD01000070">
    <property type="protein sequence ID" value="PKG26315.1"/>
    <property type="molecule type" value="Genomic_DNA"/>
</dbReference>
<feature type="transmembrane region" description="Helical" evidence="1">
    <location>
        <begin position="21"/>
        <end position="39"/>
    </location>
</feature>
<gene>
    <name evidence="2" type="ORF">CWS20_24495</name>
</gene>
<comment type="caution">
    <text evidence="2">The sequence shown here is derived from an EMBL/GenBank/DDBJ whole genome shotgun (WGS) entry which is preliminary data.</text>
</comment>
<proteinExistence type="predicted"/>
<reference evidence="2 3" key="1">
    <citation type="journal article" date="2010" name="Int. J. Syst. Evol. Microbiol.">
        <title>Bacillus horneckiae sp. nov., isolated from a spacecraft-assembly clean room.</title>
        <authorList>
            <person name="Vaishampayan P."/>
            <person name="Probst A."/>
            <person name="Krishnamurthi S."/>
            <person name="Ghosh S."/>
            <person name="Osman S."/>
            <person name="McDowall A."/>
            <person name="Ruckmani A."/>
            <person name="Mayilraj S."/>
            <person name="Venkateswaran K."/>
        </authorList>
    </citation>
    <scope>NUCLEOTIDE SEQUENCE [LARGE SCALE GENOMIC DNA]</scope>
    <source>
        <strain evidence="3">1PO1SC</strain>
    </source>
</reference>
<sequence>MVKLMELEWRKLKQGMIVSELVIYWGVLMFLPMFFIKMVSADFGQNYSTIIPLMMAMQMGFILFGASLINQVVIDEYKNKTMSLSFSYPLSRKKLIMAKVLFISLFVFASTLVSFILSGISTYILDQIFHIINGQPTMAEITTYVGKMLVHAFMISMISFIPLFTFGVWKRATITTVLCAIFFMQFQNFSYLLNINLNPDMVNAALSLLGVFSVFLSVHFIDRLGDV</sequence>
<keyword evidence="1" id="KW-0812">Transmembrane</keyword>
<keyword evidence="3" id="KW-1185">Reference proteome</keyword>
<feature type="transmembrane region" description="Helical" evidence="1">
    <location>
        <begin position="51"/>
        <end position="74"/>
    </location>
</feature>
<dbReference type="AlphaFoldDB" id="A0A2N0Z9X5"/>
<dbReference type="Proteomes" id="UP000233343">
    <property type="component" value="Unassembled WGS sequence"/>
</dbReference>
<dbReference type="Pfam" id="PF12730">
    <property type="entry name" value="ABC2_membrane_4"/>
    <property type="match status" value="1"/>
</dbReference>
<feature type="transmembrane region" description="Helical" evidence="1">
    <location>
        <begin position="148"/>
        <end position="169"/>
    </location>
</feature>
<keyword evidence="1" id="KW-1133">Transmembrane helix</keyword>
<accession>A0A2N0Z9X5</accession>
<evidence type="ECO:0000256" key="1">
    <source>
        <dbReference type="SAM" id="Phobius"/>
    </source>
</evidence>
<name>A0A2N0Z9X5_9BACI</name>
<feature type="transmembrane region" description="Helical" evidence="1">
    <location>
        <begin position="176"/>
        <end position="195"/>
    </location>
</feature>